<comment type="subcellular location">
    <subcellularLocation>
        <location evidence="1">Cell membrane</location>
        <topology evidence="1">Multi-pass membrane protein</topology>
    </subcellularLocation>
</comment>
<gene>
    <name evidence="9" type="ORF">SAMN05216266_107201</name>
</gene>
<evidence type="ECO:0000256" key="1">
    <source>
        <dbReference type="ARBA" id="ARBA00004651"/>
    </source>
</evidence>
<comment type="similarity">
    <text evidence="2">Belongs to the ABC-4 integral membrane protein family. LolC/E subfamily.</text>
</comment>
<feature type="transmembrane region" description="Helical" evidence="7">
    <location>
        <begin position="162"/>
        <end position="182"/>
    </location>
</feature>
<reference evidence="10" key="1">
    <citation type="submission" date="2016-10" db="EMBL/GenBank/DDBJ databases">
        <authorList>
            <person name="Varghese N."/>
            <person name="Submissions S."/>
        </authorList>
    </citation>
    <scope>NUCLEOTIDE SEQUENCE [LARGE SCALE GENOMIC DNA]</scope>
    <source>
        <strain evidence="10">CGMCC 4.3568</strain>
    </source>
</reference>
<dbReference type="STRING" id="490629.SAMN05216266_107201"/>
<dbReference type="RefSeq" id="WP_091673556.1">
    <property type="nucleotide sequence ID" value="NZ_FOKG01000007.1"/>
</dbReference>
<feature type="transmembrane region" description="Helical" evidence="7">
    <location>
        <begin position="12"/>
        <end position="41"/>
    </location>
</feature>
<evidence type="ECO:0000313" key="9">
    <source>
        <dbReference type="EMBL" id="SFB27873.1"/>
    </source>
</evidence>
<dbReference type="InterPro" id="IPR051447">
    <property type="entry name" value="Lipoprotein-release_system"/>
</dbReference>
<feature type="domain" description="ABC3 transporter permease C-terminal" evidence="8">
    <location>
        <begin position="521"/>
        <end position="637"/>
    </location>
</feature>
<keyword evidence="10" id="KW-1185">Reference proteome</keyword>
<keyword evidence="5 7" id="KW-1133">Transmembrane helix</keyword>
<name>A0A1I0ZUH8_9PSEU</name>
<keyword evidence="6 7" id="KW-0472">Membrane</keyword>
<evidence type="ECO:0000256" key="3">
    <source>
        <dbReference type="ARBA" id="ARBA00022475"/>
    </source>
</evidence>
<feature type="transmembrane region" description="Helical" evidence="7">
    <location>
        <begin position="210"/>
        <end position="230"/>
    </location>
</feature>
<dbReference type="Proteomes" id="UP000243799">
    <property type="component" value="Unassembled WGS sequence"/>
</dbReference>
<feature type="transmembrane region" description="Helical" evidence="7">
    <location>
        <begin position="61"/>
        <end position="92"/>
    </location>
</feature>
<dbReference type="GO" id="GO:0044874">
    <property type="term" value="P:lipoprotein localization to outer membrane"/>
    <property type="evidence" value="ECO:0007669"/>
    <property type="project" value="TreeGrafter"/>
</dbReference>
<evidence type="ECO:0000256" key="2">
    <source>
        <dbReference type="ARBA" id="ARBA00005236"/>
    </source>
</evidence>
<keyword evidence="3" id="KW-1003">Cell membrane</keyword>
<feature type="domain" description="ABC3 transporter permease C-terminal" evidence="8">
    <location>
        <begin position="71"/>
        <end position="189"/>
    </location>
</feature>
<dbReference type="GO" id="GO:0098797">
    <property type="term" value="C:plasma membrane protein complex"/>
    <property type="evidence" value="ECO:0007669"/>
    <property type="project" value="TreeGrafter"/>
</dbReference>
<proteinExistence type="inferred from homology"/>
<accession>A0A1I0ZUH8</accession>
<dbReference type="PANTHER" id="PTHR30489:SF0">
    <property type="entry name" value="LIPOPROTEIN-RELEASING SYSTEM TRANSMEMBRANE PROTEIN LOLE"/>
    <property type="match status" value="1"/>
</dbReference>
<feature type="transmembrane region" description="Helical" evidence="7">
    <location>
        <begin position="242"/>
        <end position="262"/>
    </location>
</feature>
<dbReference type="OrthoDB" id="3223244at2"/>
<protein>
    <submittedName>
        <fullName evidence="9">Putative ABC transport system permease protein</fullName>
    </submittedName>
</protein>
<dbReference type="PANTHER" id="PTHR30489">
    <property type="entry name" value="LIPOPROTEIN-RELEASING SYSTEM TRANSMEMBRANE PROTEIN LOLE"/>
    <property type="match status" value="1"/>
</dbReference>
<evidence type="ECO:0000313" key="10">
    <source>
        <dbReference type="Proteomes" id="UP000243799"/>
    </source>
</evidence>
<dbReference type="AlphaFoldDB" id="A0A1I0ZUH8"/>
<dbReference type="Pfam" id="PF02687">
    <property type="entry name" value="FtsX"/>
    <property type="match status" value="2"/>
</dbReference>
<evidence type="ECO:0000256" key="4">
    <source>
        <dbReference type="ARBA" id="ARBA00022692"/>
    </source>
</evidence>
<evidence type="ECO:0000256" key="5">
    <source>
        <dbReference type="ARBA" id="ARBA00022989"/>
    </source>
</evidence>
<keyword evidence="4 7" id="KW-0812">Transmembrane</keyword>
<feature type="transmembrane region" description="Helical" evidence="7">
    <location>
        <begin position="571"/>
        <end position="596"/>
    </location>
</feature>
<organism evidence="9 10">
    <name type="scientific">Amycolatopsis marina</name>
    <dbReference type="NCBI Taxonomy" id="490629"/>
    <lineage>
        <taxon>Bacteria</taxon>
        <taxon>Bacillati</taxon>
        <taxon>Actinomycetota</taxon>
        <taxon>Actinomycetes</taxon>
        <taxon>Pseudonocardiales</taxon>
        <taxon>Pseudonocardiaceae</taxon>
        <taxon>Amycolatopsis</taxon>
    </lineage>
</organism>
<feature type="transmembrane region" description="Helical" evidence="7">
    <location>
        <begin position="602"/>
        <end position="626"/>
    </location>
</feature>
<evidence type="ECO:0000256" key="6">
    <source>
        <dbReference type="ARBA" id="ARBA00023136"/>
    </source>
</evidence>
<dbReference type="EMBL" id="FOKG01000007">
    <property type="protein sequence ID" value="SFB27873.1"/>
    <property type="molecule type" value="Genomic_DNA"/>
</dbReference>
<feature type="transmembrane region" description="Helical" evidence="7">
    <location>
        <begin position="516"/>
        <end position="543"/>
    </location>
</feature>
<feature type="transmembrane region" description="Helical" evidence="7">
    <location>
        <begin position="119"/>
        <end position="142"/>
    </location>
</feature>
<sequence>MLRLSLNTFRERWQLFIGAIVTVCMGVALVQSSLLILISAATAQAPAGVSAMERAEIEDAFTAAMALLGITLGLSVFLAAFIVSSTFAFTVAQRRRDLALLRLVGGARKQVRRLLLSEALLLGVLGAGAGVPLGLLVMRAQSRLLVELGFLPAFFTPRWQDWILGVSFGMGVGVALAGVLVASRRAAKVRPLEALRETGEATRVMTASRWFFGLLFLGGAVAMVIVAGVAGPEGAIPLSINAAMAAAVGLSALSPLVVPLVGRLFGLALRGSTLGGLAEANLRDGVRRSASTAAPLLVLVGLLVGQFGAMSTIAATGEEEQRRSVAADLVVESGGDRSAELADLAGVAVVSAETSVPMSLTRTEFDDDGVETETENAMALAVDPASYQSVHRQTVESGSLDDLHGRTVAVGRGSSGESGLHLGGTVDAQVGDRMLALRIVAVLPASMTGGADFLLPAGLLTGMETAGGLTRSLVRVAPGVDASAVAERIRIGGFGEVTSVGEWISRSASAQQDTQAGISAVIMGLGGLYALIAVINAVVIAAAERRREFAAARVSGLTRGQVVRMALIESWAVSAIGVLLGGVAATMTMVGITSALRRISGFSVLAVPWTLVATVVAGAFVVVGLTSVWTTLSATRAAPVSLITARE</sequence>
<dbReference type="InterPro" id="IPR003838">
    <property type="entry name" value="ABC3_permease_C"/>
</dbReference>
<evidence type="ECO:0000259" key="8">
    <source>
        <dbReference type="Pfam" id="PF02687"/>
    </source>
</evidence>
<evidence type="ECO:0000256" key="7">
    <source>
        <dbReference type="SAM" id="Phobius"/>
    </source>
</evidence>